<dbReference type="EMBL" id="JAAXKY010000035">
    <property type="protein sequence ID" value="NMH78040.1"/>
    <property type="molecule type" value="Genomic_DNA"/>
</dbReference>
<dbReference type="NCBIfam" id="NF005968">
    <property type="entry name" value="PRK08057.1-2"/>
    <property type="match status" value="1"/>
</dbReference>
<feature type="region of interest" description="Disordered" evidence="4">
    <location>
        <begin position="245"/>
        <end position="267"/>
    </location>
</feature>
<name>A0ABX1RF98_9PSEU</name>
<dbReference type="EC" id="1.3.1.106" evidence="5"/>
<reference evidence="5 6" key="1">
    <citation type="submission" date="2020-04" db="EMBL/GenBank/DDBJ databases">
        <authorList>
            <person name="Klaysubun C."/>
            <person name="Duangmal K."/>
            <person name="Lipun K."/>
        </authorList>
    </citation>
    <scope>NUCLEOTIDE SEQUENCE [LARGE SCALE GENOMIC DNA]</scope>
    <source>
        <strain evidence="5 6">JCM 11839</strain>
    </source>
</reference>
<dbReference type="PANTHER" id="PTHR36925:SF1">
    <property type="entry name" value="COBALT-PRECORRIN-6A REDUCTASE"/>
    <property type="match status" value="1"/>
</dbReference>
<dbReference type="PROSITE" id="PS51014">
    <property type="entry name" value="COBK_CBIJ"/>
    <property type="match status" value="1"/>
</dbReference>
<protein>
    <submittedName>
        <fullName evidence="5">Cobalt-precorrin-6A reductase</fullName>
        <ecNumber evidence="5">1.3.1.106</ecNumber>
    </submittedName>
</protein>
<evidence type="ECO:0000256" key="3">
    <source>
        <dbReference type="ARBA" id="ARBA00023002"/>
    </source>
</evidence>
<dbReference type="Pfam" id="PF02571">
    <property type="entry name" value="CbiJ"/>
    <property type="match status" value="1"/>
</dbReference>
<comment type="pathway">
    <text evidence="1">Cofactor biosynthesis; adenosylcobalamin biosynthesis.</text>
</comment>
<organism evidence="5 6">
    <name type="scientific">Pseudonocardia xinjiangensis</name>
    <dbReference type="NCBI Taxonomy" id="75289"/>
    <lineage>
        <taxon>Bacteria</taxon>
        <taxon>Bacillati</taxon>
        <taxon>Actinomycetota</taxon>
        <taxon>Actinomycetes</taxon>
        <taxon>Pseudonocardiales</taxon>
        <taxon>Pseudonocardiaceae</taxon>
        <taxon>Pseudonocardia</taxon>
    </lineage>
</organism>
<evidence type="ECO:0000256" key="1">
    <source>
        <dbReference type="ARBA" id="ARBA00004953"/>
    </source>
</evidence>
<dbReference type="PANTHER" id="PTHR36925">
    <property type="entry name" value="COBALT-PRECORRIN-6A REDUCTASE"/>
    <property type="match status" value="1"/>
</dbReference>
<comment type="caution">
    <text evidence="5">The sequence shown here is derived from an EMBL/GenBank/DDBJ whole genome shotgun (WGS) entry which is preliminary data.</text>
</comment>
<evidence type="ECO:0000313" key="5">
    <source>
        <dbReference type="EMBL" id="NMH78040.1"/>
    </source>
</evidence>
<dbReference type="Proteomes" id="UP001296706">
    <property type="component" value="Unassembled WGS sequence"/>
</dbReference>
<sequence>MKVLVLGGTGQARRLVAALHGRPGFTVTSSLAGRVAVPALPPGDVRIGGFGGVDGLVAWLRSNGTDAVVDATHPFAAGMSANAVAATTATGVPLLSLRRPGWTAGPGDRWHRVPDAAAAAALLPALGERVFLTTGHGDLAAFAALDRLWFLLRCVDPPLPPLPARCHVVLGRGPFTADSERELLREHRIDVLVTRDSGGEMTAAKLVAARELGVPVVLLDRPPAPDVPAVVTVEEAVTWLKAAAQEGRVTPGGTPPAPRAAAPDAGT</sequence>
<evidence type="ECO:0000256" key="2">
    <source>
        <dbReference type="ARBA" id="ARBA00022573"/>
    </source>
</evidence>
<evidence type="ECO:0000313" key="6">
    <source>
        <dbReference type="Proteomes" id="UP001296706"/>
    </source>
</evidence>
<accession>A0ABX1RF98</accession>
<keyword evidence="3 5" id="KW-0560">Oxidoreductase</keyword>
<dbReference type="Gene3D" id="3.40.50.2300">
    <property type="match status" value="1"/>
</dbReference>
<keyword evidence="2" id="KW-0169">Cobalamin biosynthesis</keyword>
<gene>
    <name evidence="5" type="ORF">HF577_13220</name>
</gene>
<dbReference type="RefSeq" id="WP_169396116.1">
    <property type="nucleotide sequence ID" value="NZ_BAAAJH010000009.1"/>
</dbReference>
<dbReference type="NCBIfam" id="TIGR00715">
    <property type="entry name" value="precor6x_red"/>
    <property type="match status" value="1"/>
</dbReference>
<evidence type="ECO:0000256" key="4">
    <source>
        <dbReference type="SAM" id="MobiDB-lite"/>
    </source>
</evidence>
<dbReference type="GO" id="GO:0016491">
    <property type="term" value="F:oxidoreductase activity"/>
    <property type="evidence" value="ECO:0007669"/>
    <property type="project" value="UniProtKB-KW"/>
</dbReference>
<dbReference type="InterPro" id="IPR003723">
    <property type="entry name" value="Precorrin-6x_reduct"/>
</dbReference>
<keyword evidence="6" id="KW-1185">Reference proteome</keyword>
<proteinExistence type="predicted"/>